<sequence length="139" mass="15141">MFSARTSPTERRGLPRHQAPAEAVAIVQSGLSAVARIKDISLGGLRLERFGRWEEASGELSVDIMVKPVGFFLAEMRCEMVWRQGSASGSKAPLRGERQTCGVRFLDAPGQQAKIELLGEFLRSGALESLDPEACRLAI</sequence>
<feature type="domain" description="PilZ" evidence="1">
    <location>
        <begin position="23"/>
        <end position="120"/>
    </location>
</feature>
<organism evidence="2 3">
    <name type="scientific">Desulfarculus baarsii (strain ATCC 33931 / DSM 2075 / LMG 7858 / VKM B-1802 / 2st14)</name>
    <dbReference type="NCBI Taxonomy" id="644282"/>
    <lineage>
        <taxon>Bacteria</taxon>
        <taxon>Pseudomonadati</taxon>
        <taxon>Thermodesulfobacteriota</taxon>
        <taxon>Desulfarculia</taxon>
        <taxon>Desulfarculales</taxon>
        <taxon>Desulfarculaceae</taxon>
        <taxon>Desulfarculus</taxon>
    </lineage>
</organism>
<protein>
    <submittedName>
        <fullName evidence="2">Type IV pilus assembly PilZ</fullName>
    </submittedName>
</protein>
<dbReference type="HOGENOM" id="CLU_1841882_0_0_7"/>
<dbReference type="Pfam" id="PF07238">
    <property type="entry name" value="PilZ"/>
    <property type="match status" value="1"/>
</dbReference>
<evidence type="ECO:0000313" key="3">
    <source>
        <dbReference type="Proteomes" id="UP000009047"/>
    </source>
</evidence>
<dbReference type="Gene3D" id="2.40.10.220">
    <property type="entry name" value="predicted glycosyltransferase like domains"/>
    <property type="match status" value="1"/>
</dbReference>
<dbReference type="EMBL" id="CP002085">
    <property type="protein sequence ID" value="ADK86041.1"/>
    <property type="molecule type" value="Genomic_DNA"/>
</dbReference>
<reference evidence="2 3" key="1">
    <citation type="journal article" date="2010" name="Stand. Genomic Sci.">
        <title>Complete genome sequence of Desulfarculus baarsii type strain (2st14).</title>
        <authorList>
            <person name="Sun H."/>
            <person name="Spring S."/>
            <person name="Lapidus A."/>
            <person name="Davenport K."/>
            <person name="Del Rio T.G."/>
            <person name="Tice H."/>
            <person name="Nolan M."/>
            <person name="Copeland A."/>
            <person name="Cheng J.F."/>
            <person name="Lucas S."/>
            <person name="Tapia R."/>
            <person name="Goodwin L."/>
            <person name="Pitluck S."/>
            <person name="Ivanova N."/>
            <person name="Pagani I."/>
            <person name="Mavromatis K."/>
            <person name="Ovchinnikova G."/>
            <person name="Pati A."/>
            <person name="Chen A."/>
            <person name="Palaniappan K."/>
            <person name="Hauser L."/>
            <person name="Chang Y.J."/>
            <person name="Jeffries C.D."/>
            <person name="Detter J.C."/>
            <person name="Han C."/>
            <person name="Rohde M."/>
            <person name="Brambilla E."/>
            <person name="Goker M."/>
            <person name="Woyke T."/>
            <person name="Bristow J."/>
            <person name="Eisen J.A."/>
            <person name="Markowitz V."/>
            <person name="Hugenholtz P."/>
            <person name="Kyrpides N.C."/>
            <person name="Klenk H.P."/>
            <person name="Land M."/>
        </authorList>
    </citation>
    <scope>NUCLEOTIDE SEQUENCE [LARGE SCALE GENOMIC DNA]</scope>
    <source>
        <strain evidence="3">ATCC 33931 / DSM 2075 / LMG 7858 / VKM B-1802 / 2st14</strain>
    </source>
</reference>
<keyword evidence="3" id="KW-1185">Reference proteome</keyword>
<evidence type="ECO:0000313" key="2">
    <source>
        <dbReference type="EMBL" id="ADK86041.1"/>
    </source>
</evidence>
<name>E1QKE8_DESB2</name>
<gene>
    <name evidence="2" type="ordered locus">Deba_2687</name>
</gene>
<dbReference type="Proteomes" id="UP000009047">
    <property type="component" value="Chromosome"/>
</dbReference>
<proteinExistence type="predicted"/>
<dbReference type="AlphaFoldDB" id="E1QKE8"/>
<dbReference type="GO" id="GO:0035438">
    <property type="term" value="F:cyclic-di-GMP binding"/>
    <property type="evidence" value="ECO:0007669"/>
    <property type="project" value="InterPro"/>
</dbReference>
<evidence type="ECO:0000259" key="1">
    <source>
        <dbReference type="Pfam" id="PF07238"/>
    </source>
</evidence>
<dbReference type="InterPro" id="IPR009875">
    <property type="entry name" value="PilZ_domain"/>
</dbReference>
<dbReference type="SUPFAM" id="SSF141371">
    <property type="entry name" value="PilZ domain-like"/>
    <property type="match status" value="1"/>
</dbReference>
<accession>E1QKE8</accession>
<dbReference type="KEGG" id="dbr:Deba_2687"/>